<dbReference type="Pfam" id="PF19263">
    <property type="entry name" value="DUF5906"/>
    <property type="match status" value="1"/>
</dbReference>
<sequence>MEVSLLSIFCGFYEVNNESIRAEGINNIRKFNKLSANAEKNYGKAASNGEHKPNPWILTKILRYHNKDYYDQIIKLLLKKNYEAKRKEKQILINQSLIPNKIDLTDDFTLLDMQEKAANGEYENEEQIVMDLTRLLVYYEGETEDIYAIKRYDAFCDTQVLYHKLKGTVHKQLEKININLKNKKTDEKDNSKPLTVKHIFKKYASKFVKKGCKFINEDPKILTVFQGYKYKRLENDETNYDCLQMYFDLIKETIAAGDERVYEYILNWIAWLIQNPGKKSRAAIVLQGRQGIGKNRFTDVIAEITSRYCCSNITNIDEFTGRFNSVVENKMFAVLNEMMKYNDSKKGVATVMKSIILDLTIKINEENQPGRTVENVVNIIYVTNADMLVQLDTDDRRYLVCTCKTVHQVGEEHKEDSEYFNVLNQNYIQVFYENLMTFLLEKDISQFNPTLILMTEAKKQLINVNRFPKDDMIMEHYKQFKQDIPIALVNQYKQQNWLLKTYKNAMIRKCTEQTPRIDRLRTGVYKLNEGQLRYYDKMMSEVDIETFNANQQKYKKIIEDNGLFDWIVLEIKEQ</sequence>
<dbReference type="InterPro" id="IPR027417">
    <property type="entry name" value="P-loop_NTPase"/>
</dbReference>
<comment type="caution">
    <text evidence="2">The sequence shown here is derived from an EMBL/GenBank/DDBJ whole genome shotgun (WGS) entry which is preliminary data.</text>
</comment>
<gene>
    <name evidence="2" type="ORF">EZS28_012690</name>
</gene>
<accession>A0A5J4WA33</accession>
<dbReference type="InterPro" id="IPR045455">
    <property type="entry name" value="NrS-1_pol-like_helicase"/>
</dbReference>
<reference evidence="2 3" key="1">
    <citation type="submission" date="2019-03" db="EMBL/GenBank/DDBJ databases">
        <title>Single cell metagenomics reveals metabolic interactions within the superorganism composed of flagellate Streblomastix strix and complex community of Bacteroidetes bacteria on its surface.</title>
        <authorList>
            <person name="Treitli S.C."/>
            <person name="Kolisko M."/>
            <person name="Husnik F."/>
            <person name="Keeling P."/>
            <person name="Hampl V."/>
        </authorList>
    </citation>
    <scope>NUCLEOTIDE SEQUENCE [LARGE SCALE GENOMIC DNA]</scope>
    <source>
        <strain evidence="2">ST1C</strain>
    </source>
</reference>
<name>A0A5J4WA33_9EUKA</name>
<dbReference type="AlphaFoldDB" id="A0A5J4WA33"/>
<dbReference type="EMBL" id="SNRW01002761">
    <property type="protein sequence ID" value="KAA6391784.1"/>
    <property type="molecule type" value="Genomic_DNA"/>
</dbReference>
<protein>
    <recommendedName>
        <fullName evidence="1">NrS-1 polymerase-like helicase domain-containing protein</fullName>
    </recommendedName>
</protein>
<feature type="domain" description="NrS-1 polymerase-like helicase" evidence="1">
    <location>
        <begin position="286"/>
        <end position="397"/>
    </location>
</feature>
<evidence type="ECO:0000313" key="2">
    <source>
        <dbReference type="EMBL" id="KAA6391784.1"/>
    </source>
</evidence>
<proteinExistence type="predicted"/>
<dbReference type="Gene3D" id="3.40.50.300">
    <property type="entry name" value="P-loop containing nucleotide triphosphate hydrolases"/>
    <property type="match status" value="1"/>
</dbReference>
<evidence type="ECO:0000313" key="3">
    <source>
        <dbReference type="Proteomes" id="UP000324800"/>
    </source>
</evidence>
<organism evidence="2 3">
    <name type="scientific">Streblomastix strix</name>
    <dbReference type="NCBI Taxonomy" id="222440"/>
    <lineage>
        <taxon>Eukaryota</taxon>
        <taxon>Metamonada</taxon>
        <taxon>Preaxostyla</taxon>
        <taxon>Oxymonadida</taxon>
        <taxon>Streblomastigidae</taxon>
        <taxon>Streblomastix</taxon>
    </lineage>
</organism>
<dbReference type="Proteomes" id="UP000324800">
    <property type="component" value="Unassembled WGS sequence"/>
</dbReference>
<evidence type="ECO:0000259" key="1">
    <source>
        <dbReference type="Pfam" id="PF19263"/>
    </source>
</evidence>